<dbReference type="Gene3D" id="3.30.300.30">
    <property type="match status" value="1"/>
</dbReference>
<dbReference type="InterPro" id="IPR010033">
    <property type="entry name" value="HAD_SF_ppase_IIIC"/>
</dbReference>
<dbReference type="RefSeq" id="WP_004616558.1">
    <property type="nucleotide sequence ID" value="NZ_ACXX02000001.1"/>
</dbReference>
<dbReference type="NCBIfam" id="TIGR01733">
    <property type="entry name" value="AA-adenyl-dom"/>
    <property type="match status" value="1"/>
</dbReference>
<dbReference type="FunFam" id="2.30.38.10:FF:000001">
    <property type="entry name" value="Non-ribosomal peptide synthetase PvdI"/>
    <property type="match status" value="1"/>
</dbReference>
<evidence type="ECO:0000256" key="5">
    <source>
        <dbReference type="ARBA" id="ARBA00023194"/>
    </source>
</evidence>
<dbReference type="Gene3D" id="3.40.50.1110">
    <property type="entry name" value="SGNH hydrolase"/>
    <property type="match status" value="1"/>
</dbReference>
<evidence type="ECO:0000256" key="1">
    <source>
        <dbReference type="ARBA" id="ARBA00001957"/>
    </source>
</evidence>
<evidence type="ECO:0000313" key="7">
    <source>
        <dbReference type="EMBL" id="EGD49666.1"/>
    </source>
</evidence>
<dbReference type="PANTHER" id="PTHR45398">
    <property type="match status" value="1"/>
</dbReference>
<dbReference type="Pfam" id="PF00501">
    <property type="entry name" value="AMP-binding"/>
    <property type="match status" value="1"/>
</dbReference>
<dbReference type="InterPro" id="IPR044894">
    <property type="entry name" value="TubC_N_sf"/>
</dbReference>
<dbReference type="GO" id="GO:0017000">
    <property type="term" value="P:antibiotic biosynthetic process"/>
    <property type="evidence" value="ECO:0007669"/>
    <property type="project" value="UniProtKB-KW"/>
</dbReference>
<dbReference type="InterPro" id="IPR023213">
    <property type="entry name" value="CAT-like_dom_sf"/>
</dbReference>
<dbReference type="InterPro" id="IPR010037">
    <property type="entry name" value="FkbH_domain"/>
</dbReference>
<dbReference type="InterPro" id="IPR041464">
    <property type="entry name" value="TubC_N"/>
</dbReference>
<dbReference type="FunFam" id="3.40.50.12780:FF:000012">
    <property type="entry name" value="Non-ribosomal peptide synthetase"/>
    <property type="match status" value="1"/>
</dbReference>
<dbReference type="eggNOG" id="COG1020">
    <property type="taxonomic scope" value="Bacteria"/>
</dbReference>
<sequence length="2741" mass="314952">MSVMQFLSRLRNMGVNLWLDKDELKYKAPKGVVNKTLLNEISQNKLEIIEFLKKIKMETTSNNEQIPQAPREGKTEFPLSYSQQSMWFYDQLINGNPAFNISNAVKITGELDINAIEKAINVLVKRHEALRTTFKSIDGNPVQVVKAELTTELCKTYLENSVDEVRVKDLLKEEARRVFNLETGPLFRFHLFILGADNYVLTLVIHHIISDGWSNTVLVGELFTLYKSEIQGTGQVMPLPSLQFADYAYWERNRLQGEVLDNLLSYWKKQLANTSTLELPLDRERPTVRAFEGGYEPVAISPELTTKINNVCKNKSVTQFILILAAFKTLLYRYSRQQDICIGTVVANRNRKELERAVGFFMNTLALRTQIEGEISFAEVLERVKKTTYDAFIYQELPFDKMVEELKPPREDGVNPFFQVMFILQNTQKVDLELPGVTMQPLEIESDMAPFDLRLQLTETQEGLKGAFDYNVSIFDASTIRTLVRHLITTLECIVENPEEKITQLPIFNQEDIKKIHKLKIAVTATFTAEPIEDYINWWCKEFGIKNEVVFAPYNQVIQQLLDETSLVSLNDGVNILLIRFEDWLRNNMSEDAEQIKKLEENYSYLLSVLKSKAKTIPYFVGVLPVGQYSNISQRVSDYIEDMNNRWKLALEDMENIYAMDCENLEEQFIIDTVFDSLKDTEAHMPFSDMYFSALGTFAARNICAWKKQNFKVIVLDCDNTLWKGVCGEEGAQGVIISEPFKRLQEFMLESYSKGMLLALCSKNNEADVWEVFDSNKGMLLKKEHFVSWRINWQSKADNIREIAHELNLGIDSFIFIDDSPVECSEVMTKLPEVLTLNLPENTEQIPSYLQHVWAFDRFKVTAEDGQRTQMYIAEKERKQMQESVPSLDGFIQGLELKMSMNLIEDSQYIRAAQLTHRTNQFNLSTIRRTEEELRLLTSLPGFKCHVIEVRDRFGDYGLVGEVISKENGDKLLIDTFLLSCRVLGRRIEDAILVGLKKLCIKTGAKVLEAEFRPTEKNMPFKQFLEKSGWKSVEEGSGFIRFQLDINAIPEHENLVESYYDTKFESTVKPEAVTESKYENVYIKQDGGKKLENNNWKVLEVNSEMLHHKAYLLPLENASGKLLTALPVHRSGIGKKPVGTTNQQYKAPGNNTEKILVQVWQEILGVEKIGVNDDFFKLGGHSLAAVSIISRLRDRFHKYIPLQWIIENRTIAELGKLVGEFEQTDNSDDTQDHILRVCDENEEFPLSFSQQSMWFYDQLNKGNAVFNLSSAVRISGGLNIEILKQTLENAVMSHEALRTTFKNINGSPVQVINDNIDVEINEIDLTHLTTDNEYEITQLLRKEARFIFNLEKGPLFRFCLFLLNGNEYIFSMTTHHIISDGWSNTIIVEDFLRNYSQLTTGKNIEIKPLPIRFADYAIWERNRFSGERLDKLMGYWKNQLKNPTTLELPTDKARPKNRTYEGCFESVVIPEKLVPELRKLSNDLGATLFMLILAAFQTLLHRYSGQNDIFTGTVVANRNRAEIENTVGPFINTLVLRTDFEEDLDFLSLLSKVKKTTLEAYEHQELPFDKMLEEMKLERDLSRAPLFQVMFILHNNKKAELELDGMKITEIDVASNMAPFDLRLQLTETEKGIKGGFDYNISLFEPETVKEISMHLIKLLENIVQRPNEKVSRLEYITETEKIQILSDFNNTKADFPDNKVIYQYLEEQAAKDSLNTAVIFENKKLSYGELNDRANCLARLLKEKGAGQDCIIAVMMERSLEMIIAIMAIQKAGGAYLPVDPHFPVERIDYILKDSQTGILLTHKEYTDFKIPQNIKKINLDFVDLSDGEKLNLPLTATPESIAYVIYTSGSTGKPKGTLIEHRSLVNRLNWMQKKYPLDKNDIILQKTPYTFDVSVWEMFWWSMTGAKVCFLEPGAEKDPEKIVEAIEKNNITVIHFVPSMLGIFLEYLKQTGEAPRVAGLKQIFASGEALITSQVKAFKDLLFENGTRLTNLYGPTEATIDVSYFDCDTEVEPDSIPIGKPIDNTKLLVLDKNMQLQPVGIAGELCIGGIGLAREYLNKPELTNEKFVQNPYQPHERLYRTGDLAKWRRDGNIEYLGRMDFQVKIRGLRIELGEIEKKLLIHPDVKECVVVAWKKGEGDIQLVAYVVCENSMRVEQVGIQSFLEKSLPEYMVPRIYVFLEKLPLSFNGKIDRKALPTPVIATDRVYTAPRNDTEKQLANIWQKILGIDRIGIKDNFFDIGGDSLKAMETIILLKKQGLQLEIKDLFEGQTIENLSSLVKFAVKIDIEQPVTGEIGLLPTQKGFFRKTRTEINHWNISVMMFRKDRLDENIIRKAFTKILEQHDALRINFRIDGEKITQYNKGTDGKLFEISTYDCIADKDDTTNMDNTAYALHRSMNLTEGPLVKLALFRRHDGDHLLLVIHHLLCDGLSLMTILEDAAAAYNQLQRDETISLPPKTSSLKEWSERIYAYSNSSEFLKEIKYWEKIENTPVAMLPKDTVFNEERHKYDIALNETLLLENETKVLMKKVNQSLDTDIKDLLATAFGAAVKEWTGNNNILIDYKIHGRENIFEGIDVSRTVGWFATEFPAILDMSKLEELTSQIISIRDMFRNVPGRGLGYEILREVTLPENKKELKLKLQPEILFNYSGDFAGRTNEEFHGFGISPLYKNLNESPESERKYTLIIELMILDGNLNVTLHYNKHQYYESTMKELINKFKKYLYEITNLGLESKFQKELDMV</sequence>
<dbReference type="GO" id="GO:0003824">
    <property type="term" value="F:catalytic activity"/>
    <property type="evidence" value="ECO:0007669"/>
    <property type="project" value="InterPro"/>
</dbReference>
<reference evidence="7" key="1">
    <citation type="submission" date="2009-07" db="EMBL/GenBank/DDBJ databases">
        <authorList>
            <consortium name="US DOE Joint Genome Institute (JGI-PGF)"/>
            <person name="Lucas S."/>
            <person name="Copeland A."/>
            <person name="Lapidus A."/>
            <person name="Glavina del Rio T."/>
            <person name="Tice H."/>
            <person name="Bruce D."/>
            <person name="Goodwin L."/>
            <person name="Pitluck S."/>
            <person name="Larimer F."/>
            <person name="Land M.L."/>
            <person name="Mouttaki H."/>
            <person name="He Z."/>
            <person name="Zhou J."/>
            <person name="Hemme C.L."/>
        </authorList>
    </citation>
    <scope>NUCLEOTIDE SEQUENCE</scope>
    <source>
        <strain evidence="7">DSM 2782</strain>
    </source>
</reference>
<keyword evidence="8" id="KW-1185">Reference proteome</keyword>
<comment type="similarity">
    <text evidence="2">Belongs to the ATP-dependent AMP-binding enzyme family.</text>
</comment>
<dbReference type="FunFam" id="1.10.1200.10:FF:000005">
    <property type="entry name" value="Nonribosomal peptide synthetase 1"/>
    <property type="match status" value="2"/>
</dbReference>
<dbReference type="NCBIfam" id="TIGR01720">
    <property type="entry name" value="NRPS-para261"/>
    <property type="match status" value="1"/>
</dbReference>
<keyword evidence="3" id="KW-0596">Phosphopantetheine</keyword>
<dbReference type="InterPro" id="IPR045851">
    <property type="entry name" value="AMP-bd_C_sf"/>
</dbReference>
<dbReference type="OrthoDB" id="51171at2"/>
<feature type="domain" description="Carrier" evidence="6">
    <location>
        <begin position="1147"/>
        <end position="1222"/>
    </location>
</feature>
<dbReference type="Gene3D" id="2.30.38.10">
    <property type="entry name" value="Luciferase, Domain 3"/>
    <property type="match status" value="1"/>
</dbReference>
<dbReference type="PANTHER" id="PTHR45398:SF1">
    <property type="entry name" value="ENZYME, PUTATIVE (JCVI)-RELATED"/>
    <property type="match status" value="1"/>
</dbReference>
<dbReference type="Pfam" id="PF00668">
    <property type="entry name" value="Condensation"/>
    <property type="match status" value="3"/>
</dbReference>
<dbReference type="Gene3D" id="1.10.1200.10">
    <property type="entry name" value="ACP-like"/>
    <property type="match status" value="2"/>
</dbReference>
<dbReference type="InterPro" id="IPR000873">
    <property type="entry name" value="AMP-dep_synth/lig_dom"/>
</dbReference>
<evidence type="ECO:0000256" key="3">
    <source>
        <dbReference type="ARBA" id="ARBA00022450"/>
    </source>
</evidence>
<dbReference type="NCBIfam" id="TIGR01686">
    <property type="entry name" value="FkbH"/>
    <property type="match status" value="1"/>
</dbReference>
<dbReference type="CDD" id="cd19531">
    <property type="entry name" value="LCL_NRPS-like"/>
    <property type="match status" value="2"/>
</dbReference>
<evidence type="ECO:0000313" key="8">
    <source>
        <dbReference type="Proteomes" id="UP000003860"/>
    </source>
</evidence>
<dbReference type="FunFam" id="3.40.50.980:FF:000002">
    <property type="entry name" value="Enterobactin synthetase component F"/>
    <property type="match status" value="1"/>
</dbReference>
<dbReference type="SUPFAM" id="SSF47336">
    <property type="entry name" value="ACP-like"/>
    <property type="match status" value="2"/>
</dbReference>
<dbReference type="SUPFAM" id="SSF52777">
    <property type="entry name" value="CoA-dependent acyltransferases"/>
    <property type="match status" value="6"/>
</dbReference>
<dbReference type="Gene3D" id="3.30.559.30">
    <property type="entry name" value="Nonribosomal peptide synthetase, condensation domain"/>
    <property type="match status" value="3"/>
</dbReference>
<accession>F1T868</accession>
<dbReference type="InterPro" id="IPR023214">
    <property type="entry name" value="HAD_sf"/>
</dbReference>
<feature type="domain" description="Carrier" evidence="6">
    <location>
        <begin position="2210"/>
        <end position="2284"/>
    </location>
</feature>
<dbReference type="InterPro" id="IPR010060">
    <property type="entry name" value="NRPS_synth"/>
</dbReference>
<dbReference type="InterPro" id="IPR036514">
    <property type="entry name" value="SGNH_hydro_sf"/>
</dbReference>
<dbReference type="InterPro" id="IPR036736">
    <property type="entry name" value="ACP-like_sf"/>
</dbReference>
<dbReference type="GO" id="GO:0008610">
    <property type="term" value="P:lipid biosynthetic process"/>
    <property type="evidence" value="ECO:0007669"/>
    <property type="project" value="UniProtKB-ARBA"/>
</dbReference>
<protein>
    <submittedName>
        <fullName evidence="7">Amino acid adenylation domain protein</fullName>
    </submittedName>
</protein>
<dbReference type="Pfam" id="PF13193">
    <property type="entry name" value="AMP-binding_C"/>
    <property type="match status" value="1"/>
</dbReference>
<keyword evidence="4" id="KW-0597">Phosphoprotein</keyword>
<dbReference type="InterPro" id="IPR020845">
    <property type="entry name" value="AMP-binding_CS"/>
</dbReference>
<proteinExistence type="inferred from homology"/>
<dbReference type="InterPro" id="IPR009081">
    <property type="entry name" value="PP-bd_ACP"/>
</dbReference>
<dbReference type="SUPFAM" id="SSF56801">
    <property type="entry name" value="Acetyl-CoA synthetase-like"/>
    <property type="match status" value="1"/>
</dbReference>
<dbReference type="Proteomes" id="UP000003860">
    <property type="component" value="Unassembled WGS sequence"/>
</dbReference>
<keyword evidence="5" id="KW-0045">Antibiotic biosynthesis</keyword>
<dbReference type="Pfam" id="PF00550">
    <property type="entry name" value="PP-binding"/>
    <property type="match status" value="2"/>
</dbReference>
<dbReference type="CDD" id="cd05930">
    <property type="entry name" value="A_NRPS"/>
    <property type="match status" value="1"/>
</dbReference>
<gene>
    <name evidence="7" type="ORF">Cpap_4108</name>
</gene>
<dbReference type="Gene3D" id="3.40.50.980">
    <property type="match status" value="2"/>
</dbReference>
<organism evidence="7 8">
    <name type="scientific">Ruminiclostridium papyrosolvens DSM 2782</name>
    <dbReference type="NCBI Taxonomy" id="588581"/>
    <lineage>
        <taxon>Bacteria</taxon>
        <taxon>Bacillati</taxon>
        <taxon>Bacillota</taxon>
        <taxon>Clostridia</taxon>
        <taxon>Eubacteriales</taxon>
        <taxon>Oscillospiraceae</taxon>
        <taxon>Ruminiclostridium</taxon>
    </lineage>
</organism>
<dbReference type="NCBIfam" id="TIGR01681">
    <property type="entry name" value="HAD-SF-IIIC"/>
    <property type="match status" value="1"/>
</dbReference>
<comment type="caution">
    <text evidence="7">The sequence shown here is derived from an EMBL/GenBank/DDBJ whole genome shotgun (WGS) entry which is preliminary data.</text>
</comment>
<name>F1T868_9FIRM</name>
<dbReference type="Gene3D" id="3.40.50.1000">
    <property type="entry name" value="HAD superfamily/HAD-like"/>
    <property type="match status" value="1"/>
</dbReference>
<dbReference type="PROSITE" id="PS00455">
    <property type="entry name" value="AMP_BINDING"/>
    <property type="match status" value="1"/>
</dbReference>
<evidence type="ECO:0000256" key="2">
    <source>
        <dbReference type="ARBA" id="ARBA00006432"/>
    </source>
</evidence>
<dbReference type="GO" id="GO:0043041">
    <property type="term" value="P:amino acid activation for nonribosomal peptide biosynthetic process"/>
    <property type="evidence" value="ECO:0007669"/>
    <property type="project" value="UniProtKB-ARBA"/>
</dbReference>
<dbReference type="STRING" id="588581.Cpap_4108"/>
<dbReference type="SUPFAM" id="SSF56784">
    <property type="entry name" value="HAD-like"/>
    <property type="match status" value="1"/>
</dbReference>
<dbReference type="InterPro" id="IPR036412">
    <property type="entry name" value="HAD-like_sf"/>
</dbReference>
<dbReference type="PROSITE" id="PS50075">
    <property type="entry name" value="CARRIER"/>
    <property type="match status" value="2"/>
</dbReference>
<dbReference type="Gene3D" id="3.30.559.10">
    <property type="entry name" value="Chloramphenicol acetyltransferase-like domain"/>
    <property type="match status" value="3"/>
</dbReference>
<evidence type="ECO:0000256" key="4">
    <source>
        <dbReference type="ARBA" id="ARBA00022553"/>
    </source>
</evidence>
<dbReference type="InterPro" id="IPR001242">
    <property type="entry name" value="Condensation_dom"/>
</dbReference>
<dbReference type="EMBL" id="ACXX02000001">
    <property type="protein sequence ID" value="EGD49666.1"/>
    <property type="molecule type" value="Genomic_DNA"/>
</dbReference>
<dbReference type="Gene3D" id="1.10.10.1830">
    <property type="entry name" value="Non-ribosomal peptide synthase, adenylation domain"/>
    <property type="match status" value="1"/>
</dbReference>
<dbReference type="InterPro" id="IPR025110">
    <property type="entry name" value="AMP-bd_C"/>
</dbReference>
<comment type="cofactor">
    <cofactor evidence="1">
        <name>pantetheine 4'-phosphate</name>
        <dbReference type="ChEBI" id="CHEBI:47942"/>
    </cofactor>
</comment>
<evidence type="ECO:0000259" key="6">
    <source>
        <dbReference type="PROSITE" id="PS50075"/>
    </source>
</evidence>
<dbReference type="InterPro" id="IPR010071">
    <property type="entry name" value="AA_adenyl_dom"/>
</dbReference>
<dbReference type="FunFam" id="3.30.300.30:FF:000010">
    <property type="entry name" value="Enterobactin synthetase component F"/>
    <property type="match status" value="1"/>
</dbReference>
<dbReference type="GO" id="GO:0044550">
    <property type="term" value="P:secondary metabolite biosynthetic process"/>
    <property type="evidence" value="ECO:0007669"/>
    <property type="project" value="UniProtKB-ARBA"/>
</dbReference>
<reference evidence="7" key="2">
    <citation type="submission" date="2011-01" db="EMBL/GenBank/DDBJ databases">
        <title>The Non-contiguous Finished genome of Clostridium papyrosolvens.</title>
        <authorList>
            <person name="Lucas S."/>
            <person name="Copeland A."/>
            <person name="Lapidus A."/>
            <person name="Cheng J.-F."/>
            <person name="Goodwin L."/>
            <person name="Pitluck S."/>
            <person name="Misra M."/>
            <person name="Chertkov O."/>
            <person name="Detter J.C."/>
            <person name="Han C."/>
            <person name="Tapia R."/>
            <person name="Land M."/>
            <person name="Hauser L."/>
            <person name="Kyrpides N."/>
            <person name="Ivanova N."/>
            <person name="Pagani I."/>
            <person name="Mouttaki H."/>
            <person name="He Z."/>
            <person name="Zhou J."/>
            <person name="Hemme C.L."/>
            <person name="Woyke T."/>
        </authorList>
    </citation>
    <scope>NUCLEOTIDE SEQUENCE [LARGE SCALE GENOMIC DNA]</scope>
    <source>
        <strain evidence="7">DSM 2782</strain>
    </source>
</reference>
<dbReference type="Pfam" id="PF18563">
    <property type="entry name" value="TubC_N"/>
    <property type="match status" value="1"/>
</dbReference>